<dbReference type="PROSITE" id="PS50056">
    <property type="entry name" value="TYR_PHOSPHATASE_2"/>
    <property type="match status" value="1"/>
</dbReference>
<keyword evidence="3" id="KW-0904">Protein phosphatase</keyword>
<evidence type="ECO:0000259" key="5">
    <source>
        <dbReference type="PROSITE" id="PS50056"/>
    </source>
</evidence>
<dbReference type="SMART" id="SM00195">
    <property type="entry name" value="DSPc"/>
    <property type="match status" value="1"/>
</dbReference>
<evidence type="ECO:0000313" key="6">
    <source>
        <dbReference type="EMBL" id="KAG6929138.1"/>
    </source>
</evidence>
<protein>
    <submittedName>
        <fullName evidence="6">Dual specificity phosphatase 28</fullName>
    </submittedName>
</protein>
<dbReference type="InterPro" id="IPR052103">
    <property type="entry name" value="Dual_spec_Phospatases"/>
</dbReference>
<evidence type="ECO:0000313" key="7">
    <source>
        <dbReference type="Proteomes" id="UP000765507"/>
    </source>
</evidence>
<dbReference type="Proteomes" id="UP000765507">
    <property type="component" value="Unassembled WGS sequence"/>
</dbReference>
<keyword evidence="7" id="KW-1185">Reference proteome</keyword>
<dbReference type="InterPro" id="IPR020422">
    <property type="entry name" value="TYR_PHOSPHATASE_DUAL_dom"/>
</dbReference>
<dbReference type="EMBL" id="JAHGAV010000189">
    <property type="protein sequence ID" value="KAG6929138.1"/>
    <property type="molecule type" value="Genomic_DNA"/>
</dbReference>
<feature type="non-terminal residue" evidence="6">
    <location>
        <position position="191"/>
    </location>
</feature>
<accession>A0A8T1SJU4</accession>
<comment type="similarity">
    <text evidence="1">Belongs to the protein-tyrosine phosphatase family. Non-receptor class dual specificity subfamily.</text>
</comment>
<dbReference type="PANTHER" id="PTHR45961:SF7">
    <property type="entry name" value="DUAL SPECIFICITY PHOSPHATASE 28"/>
    <property type="match status" value="1"/>
</dbReference>
<proteinExistence type="inferred from homology"/>
<dbReference type="Gene3D" id="3.90.190.10">
    <property type="entry name" value="Protein tyrosine phosphatase superfamily"/>
    <property type="match status" value="1"/>
</dbReference>
<sequence length="191" mass="21248">KYSTAQMAKEQDSRNEPKCCWKQTALSINLGLSIILCSATVLNASRGKRPMKASEGSGDTAPFVANVTALQQPFPGLQQVRSLRVPVFDDPLEDLYKYFEECGNAIEETVRSGGKCLVYCKNGRSRSAAICTAYLMRHQNITVKDAFETVKTARPGVEPNAGFWSQLQRYEEHLQTQHQLGHSSEKMISSK</sequence>
<dbReference type="InterPro" id="IPR000387">
    <property type="entry name" value="Tyr_Pase_dom"/>
</dbReference>
<dbReference type="GO" id="GO:0004721">
    <property type="term" value="F:phosphoprotein phosphatase activity"/>
    <property type="evidence" value="ECO:0007669"/>
    <property type="project" value="UniProtKB-KW"/>
</dbReference>
<dbReference type="InterPro" id="IPR000340">
    <property type="entry name" value="Dual-sp_phosphatase_cat-dom"/>
</dbReference>
<dbReference type="Pfam" id="PF00782">
    <property type="entry name" value="DSPc"/>
    <property type="match status" value="1"/>
</dbReference>
<dbReference type="InterPro" id="IPR029021">
    <property type="entry name" value="Prot-tyrosine_phosphatase-like"/>
</dbReference>
<comment type="caution">
    <text evidence="6">The sequence shown here is derived from an EMBL/GenBank/DDBJ whole genome shotgun (WGS) entry which is preliminary data.</text>
</comment>
<keyword evidence="2" id="KW-0378">Hydrolase</keyword>
<dbReference type="SUPFAM" id="SSF52799">
    <property type="entry name" value="(Phosphotyrosine protein) phosphatases II"/>
    <property type="match status" value="1"/>
</dbReference>
<organism evidence="6 7">
    <name type="scientific">Chelydra serpentina</name>
    <name type="common">Snapping turtle</name>
    <name type="synonym">Testudo serpentina</name>
    <dbReference type="NCBI Taxonomy" id="8475"/>
    <lineage>
        <taxon>Eukaryota</taxon>
        <taxon>Metazoa</taxon>
        <taxon>Chordata</taxon>
        <taxon>Craniata</taxon>
        <taxon>Vertebrata</taxon>
        <taxon>Euteleostomi</taxon>
        <taxon>Archelosauria</taxon>
        <taxon>Testudinata</taxon>
        <taxon>Testudines</taxon>
        <taxon>Cryptodira</taxon>
        <taxon>Durocryptodira</taxon>
        <taxon>Americhelydia</taxon>
        <taxon>Chelydroidea</taxon>
        <taxon>Chelydridae</taxon>
        <taxon>Chelydra</taxon>
    </lineage>
</organism>
<dbReference type="AlphaFoldDB" id="A0A8T1SJU4"/>
<evidence type="ECO:0000256" key="1">
    <source>
        <dbReference type="ARBA" id="ARBA00008601"/>
    </source>
</evidence>
<reference evidence="6 7" key="1">
    <citation type="journal article" date="2020" name="G3 (Bethesda)">
        <title>Draft Genome of the Common Snapping Turtle, Chelydra serpentina, a Model for Phenotypic Plasticity in Reptiles.</title>
        <authorList>
            <person name="Das D."/>
            <person name="Singh S.K."/>
            <person name="Bierstedt J."/>
            <person name="Erickson A."/>
            <person name="Galli G.L.J."/>
            <person name="Crossley D.A. 2nd"/>
            <person name="Rhen T."/>
        </authorList>
    </citation>
    <scope>NUCLEOTIDE SEQUENCE [LARGE SCALE GENOMIC DNA]</scope>
    <source>
        <strain evidence="6">KW</strain>
    </source>
</reference>
<evidence type="ECO:0000259" key="4">
    <source>
        <dbReference type="PROSITE" id="PS50054"/>
    </source>
</evidence>
<dbReference type="GO" id="GO:0005737">
    <property type="term" value="C:cytoplasm"/>
    <property type="evidence" value="ECO:0007669"/>
    <property type="project" value="TreeGrafter"/>
</dbReference>
<feature type="domain" description="Tyrosine specific protein phosphatases" evidence="5">
    <location>
        <begin position="96"/>
        <end position="157"/>
    </location>
</feature>
<name>A0A8T1SJU4_CHESE</name>
<dbReference type="PANTHER" id="PTHR45961">
    <property type="entry name" value="IP21249P"/>
    <property type="match status" value="1"/>
</dbReference>
<evidence type="ECO:0000256" key="3">
    <source>
        <dbReference type="ARBA" id="ARBA00022912"/>
    </source>
</evidence>
<dbReference type="OrthoDB" id="285418at2759"/>
<gene>
    <name evidence="6" type="primary">dusp28</name>
    <name evidence="6" type="ORF">G0U57_006272</name>
</gene>
<dbReference type="PROSITE" id="PS50054">
    <property type="entry name" value="TYR_PHOSPHATASE_DUAL"/>
    <property type="match status" value="1"/>
</dbReference>
<evidence type="ECO:0000256" key="2">
    <source>
        <dbReference type="ARBA" id="ARBA00022801"/>
    </source>
</evidence>
<feature type="domain" description="Tyrosine-protein phosphatase" evidence="4">
    <location>
        <begin position="31"/>
        <end position="176"/>
    </location>
</feature>